<keyword evidence="2" id="KW-1185">Reference proteome</keyword>
<sequence length="37" mass="3989">MINSIAGFDSPHMNGQSGPAFRVVLRGNELHARLVVP</sequence>
<name>A0AAN0T283_HEYCO</name>
<dbReference type="AlphaFoldDB" id="A0AAN0T283"/>
<evidence type="ECO:0000313" key="1">
    <source>
        <dbReference type="EMBL" id="AJO21227.1"/>
    </source>
</evidence>
<accession>A0AAN0T283</accession>
<gene>
    <name evidence="1" type="ORF">SB48_HM08orf00669</name>
</gene>
<protein>
    <submittedName>
        <fullName evidence="1">Uncharacterized protein</fullName>
    </submittedName>
</protein>
<reference evidence="2" key="1">
    <citation type="submission" date="2015-01" db="EMBL/GenBank/DDBJ databases">
        <title>Comparative genome analysis of Bacillus coagulans HM-08, Clostridium butyricum HM-68, Bacillus subtilis HM-66 and Bacillus paralicheniformis BL-09.</title>
        <authorList>
            <person name="Zhang H."/>
        </authorList>
    </citation>
    <scope>NUCLEOTIDE SEQUENCE [LARGE SCALE GENOMIC DNA]</scope>
    <source>
        <strain evidence="2">HM-08</strain>
    </source>
</reference>
<dbReference type="Proteomes" id="UP000032024">
    <property type="component" value="Chromosome"/>
</dbReference>
<organism evidence="1 2">
    <name type="scientific">Heyndrickxia coagulans</name>
    <name type="common">Weizmannia coagulans</name>
    <dbReference type="NCBI Taxonomy" id="1398"/>
    <lineage>
        <taxon>Bacteria</taxon>
        <taxon>Bacillati</taxon>
        <taxon>Bacillota</taxon>
        <taxon>Bacilli</taxon>
        <taxon>Bacillales</taxon>
        <taxon>Bacillaceae</taxon>
        <taxon>Heyndrickxia</taxon>
    </lineage>
</organism>
<proteinExistence type="predicted"/>
<evidence type="ECO:0000313" key="2">
    <source>
        <dbReference type="Proteomes" id="UP000032024"/>
    </source>
</evidence>
<dbReference type="EMBL" id="CP010525">
    <property type="protein sequence ID" value="AJO21227.1"/>
    <property type="molecule type" value="Genomic_DNA"/>
</dbReference>